<feature type="region of interest" description="Disordered" evidence="7">
    <location>
        <begin position="164"/>
        <end position="205"/>
    </location>
</feature>
<evidence type="ECO:0000256" key="7">
    <source>
        <dbReference type="SAM" id="MobiDB-lite"/>
    </source>
</evidence>
<dbReference type="AlphaFoldDB" id="A0A8B8PQ74"/>
<dbReference type="SUPFAM" id="SSF52172">
    <property type="entry name" value="CheY-like"/>
    <property type="match status" value="1"/>
</dbReference>
<evidence type="ECO:0000313" key="10">
    <source>
        <dbReference type="RefSeq" id="XP_030536477.1"/>
    </source>
</evidence>
<keyword evidence="9" id="KW-1185">Reference proteome</keyword>
<evidence type="ECO:0000256" key="3">
    <source>
        <dbReference type="ARBA" id="ARBA00023015"/>
    </source>
</evidence>
<keyword evidence="3" id="KW-0805">Transcription regulation</keyword>
<dbReference type="Proteomes" id="UP000827889">
    <property type="component" value="Chromosome 1"/>
</dbReference>
<reference evidence="10" key="2">
    <citation type="submission" date="2025-08" db="UniProtKB">
        <authorList>
            <consortium name="RefSeq"/>
        </authorList>
    </citation>
    <scope>IDENTIFICATION</scope>
    <source>
        <tissue evidence="10">Leaf</tissue>
    </source>
</reference>
<dbReference type="InterPro" id="IPR001789">
    <property type="entry name" value="Sig_transdc_resp-reg_receiver"/>
</dbReference>
<evidence type="ECO:0000256" key="2">
    <source>
        <dbReference type="ARBA" id="ARBA00023012"/>
    </source>
</evidence>
<dbReference type="GO" id="GO:0009736">
    <property type="term" value="P:cytokinin-activated signaling pathway"/>
    <property type="evidence" value="ECO:0007669"/>
    <property type="project" value="InterPro"/>
</dbReference>
<feature type="compositionally biased region" description="Low complexity" evidence="7">
    <location>
        <begin position="285"/>
        <end position="296"/>
    </location>
</feature>
<organism evidence="9 10">
    <name type="scientific">Rhodamnia argentea</name>
    <dbReference type="NCBI Taxonomy" id="178133"/>
    <lineage>
        <taxon>Eukaryota</taxon>
        <taxon>Viridiplantae</taxon>
        <taxon>Streptophyta</taxon>
        <taxon>Embryophyta</taxon>
        <taxon>Tracheophyta</taxon>
        <taxon>Spermatophyta</taxon>
        <taxon>Magnoliopsida</taxon>
        <taxon>eudicotyledons</taxon>
        <taxon>Gunneridae</taxon>
        <taxon>Pentapetalae</taxon>
        <taxon>rosids</taxon>
        <taxon>malvids</taxon>
        <taxon>Myrtales</taxon>
        <taxon>Myrtaceae</taxon>
        <taxon>Myrtoideae</taxon>
        <taxon>Myrteae</taxon>
        <taxon>Australasian group</taxon>
        <taxon>Rhodamnia</taxon>
    </lineage>
</organism>
<dbReference type="SMART" id="SM00448">
    <property type="entry name" value="REC"/>
    <property type="match status" value="1"/>
</dbReference>
<proteinExistence type="predicted"/>
<dbReference type="GO" id="GO:0003677">
    <property type="term" value="F:DNA binding"/>
    <property type="evidence" value="ECO:0007669"/>
    <property type="project" value="InterPro"/>
</dbReference>
<evidence type="ECO:0000256" key="5">
    <source>
        <dbReference type="ARBA" id="ARBA00023242"/>
    </source>
</evidence>
<keyword evidence="4" id="KW-0804">Transcription</keyword>
<dbReference type="GeneID" id="115745197"/>
<dbReference type="Gene3D" id="3.40.50.2300">
    <property type="match status" value="1"/>
</dbReference>
<dbReference type="RefSeq" id="XP_030536477.1">
    <property type="nucleotide sequence ID" value="XM_030680617.2"/>
</dbReference>
<dbReference type="PANTHER" id="PTHR43874:SF67">
    <property type="entry name" value="TWO-COMPONENT RESPONSE REGULATOR ARR2"/>
    <property type="match status" value="1"/>
</dbReference>
<dbReference type="NCBIfam" id="TIGR01557">
    <property type="entry name" value="myb_SHAQKYF"/>
    <property type="match status" value="1"/>
</dbReference>
<dbReference type="InterPro" id="IPR009057">
    <property type="entry name" value="Homeodomain-like_sf"/>
</dbReference>
<dbReference type="SUPFAM" id="SSF46689">
    <property type="entry name" value="Homeodomain-like"/>
    <property type="match status" value="1"/>
</dbReference>
<dbReference type="InterPro" id="IPR045279">
    <property type="entry name" value="ARR-like"/>
</dbReference>
<evidence type="ECO:0000259" key="8">
    <source>
        <dbReference type="PROSITE" id="PS50110"/>
    </source>
</evidence>
<dbReference type="GO" id="GO:0005634">
    <property type="term" value="C:nucleus"/>
    <property type="evidence" value="ECO:0007669"/>
    <property type="project" value="UniProtKB-SubCell"/>
</dbReference>
<protein>
    <submittedName>
        <fullName evidence="10">Two-component response regulator ARR14-like</fullName>
    </submittedName>
</protein>
<name>A0A8B8PQ74_9MYRT</name>
<dbReference type="InterPro" id="IPR011006">
    <property type="entry name" value="CheY-like_superfamily"/>
</dbReference>
<dbReference type="PROSITE" id="PS50110">
    <property type="entry name" value="RESPONSE_REGULATORY"/>
    <property type="match status" value="1"/>
</dbReference>
<feature type="region of interest" description="Disordered" evidence="7">
    <location>
        <begin position="259"/>
        <end position="333"/>
    </location>
</feature>
<dbReference type="PANTHER" id="PTHR43874">
    <property type="entry name" value="TWO-COMPONENT RESPONSE REGULATOR"/>
    <property type="match status" value="1"/>
</dbReference>
<reference evidence="9" key="1">
    <citation type="submission" date="2025-05" db="UniProtKB">
        <authorList>
            <consortium name="RefSeq"/>
        </authorList>
    </citation>
    <scope>NUCLEOTIDE SEQUENCE [LARGE SCALE GENOMIC DNA]</scope>
</reference>
<dbReference type="KEGG" id="rarg:115745197"/>
<dbReference type="FunFam" id="1.10.10.60:FF:000007">
    <property type="entry name" value="Two-component response regulator"/>
    <property type="match status" value="1"/>
</dbReference>
<dbReference type="CDD" id="cd17584">
    <property type="entry name" value="REC_typeB_ARR-like"/>
    <property type="match status" value="1"/>
</dbReference>
<accession>A0A8B8PQ74</accession>
<evidence type="ECO:0000256" key="1">
    <source>
        <dbReference type="ARBA" id="ARBA00004123"/>
    </source>
</evidence>
<dbReference type="Gene3D" id="1.10.10.60">
    <property type="entry name" value="Homeodomain-like"/>
    <property type="match status" value="1"/>
</dbReference>
<feature type="compositionally biased region" description="Basic and acidic residues" evidence="7">
    <location>
        <begin position="180"/>
        <end position="189"/>
    </location>
</feature>
<feature type="modified residue" description="4-aspartylphosphate" evidence="6">
    <location>
        <position position="76"/>
    </location>
</feature>
<dbReference type="Pfam" id="PF00072">
    <property type="entry name" value="Response_reg"/>
    <property type="match status" value="1"/>
</dbReference>
<keyword evidence="6" id="KW-0597">Phosphoprotein</keyword>
<keyword evidence="5" id="KW-0539">Nucleus</keyword>
<evidence type="ECO:0000313" key="9">
    <source>
        <dbReference type="Proteomes" id="UP000827889"/>
    </source>
</evidence>
<feature type="domain" description="Response regulatory" evidence="8">
    <location>
        <begin position="25"/>
        <end position="141"/>
    </location>
</feature>
<comment type="subcellular location">
    <subcellularLocation>
        <location evidence="1">Nucleus</location>
    </subcellularLocation>
</comment>
<sequence>MEGLTHNENSNVSSEDGDQFPKGLRVLVVDDDITCLHLLEKMLQRCSYQVTKCQRGEDALSMIRERKGWFDIVLTDVHMPGMDGVQLLAEIGNMGITLPVVLFSCDAEKDTVLKGVNSGACDFLVKPIQISTLTILWQHVLRSNRRSSNNSIKELETLHALTTSSSIDTRAQAENEEEENSKSLKRSSEDEVDHGQSQSRVKKPRMVWTPELNQMFIMAVNSLGNDDAKPKKILQIMRKMAGVPHLTRQNVSSHLQKYRTGSKKIGEASEHQSAHSSLLDSPGFANPAHSAPPSSSLIGYQMGLQSQPIAPLQQPNPIQSCGRQQQMTESGQCRSYAHEPFVGFTSPMNNSTHPPHDQTYLTQNIFDDLGFWEDGAFLDSYIHDIGAM</sequence>
<feature type="compositionally biased region" description="Polar residues" evidence="7">
    <location>
        <begin position="303"/>
        <end position="333"/>
    </location>
</feature>
<evidence type="ECO:0000256" key="4">
    <source>
        <dbReference type="ARBA" id="ARBA00023163"/>
    </source>
</evidence>
<feature type="compositionally biased region" description="Basic and acidic residues" evidence="7">
    <location>
        <begin position="264"/>
        <end position="273"/>
    </location>
</feature>
<dbReference type="InterPro" id="IPR006447">
    <property type="entry name" value="Myb_dom_plants"/>
</dbReference>
<dbReference type="GO" id="GO:0000160">
    <property type="term" value="P:phosphorelay signal transduction system"/>
    <property type="evidence" value="ECO:0007669"/>
    <property type="project" value="UniProtKB-KW"/>
</dbReference>
<evidence type="ECO:0000256" key="6">
    <source>
        <dbReference type="PROSITE-ProRule" id="PRU00169"/>
    </source>
</evidence>
<gene>
    <name evidence="10" type="primary">LOC115745197</name>
</gene>
<keyword evidence="2" id="KW-0902">Two-component regulatory system</keyword>
<dbReference type="OrthoDB" id="60033at2759"/>